<keyword evidence="1" id="KW-0479">Metal-binding</keyword>
<dbReference type="InterPro" id="IPR011051">
    <property type="entry name" value="RmlC_Cupin_sf"/>
</dbReference>
<dbReference type="AlphaFoldDB" id="A0A1M5DSP2"/>
<organism evidence="3 4">
    <name type="scientific">Flavisolibacter ginsengisoli DSM 18119</name>
    <dbReference type="NCBI Taxonomy" id="1121884"/>
    <lineage>
        <taxon>Bacteria</taxon>
        <taxon>Pseudomonadati</taxon>
        <taxon>Bacteroidota</taxon>
        <taxon>Chitinophagia</taxon>
        <taxon>Chitinophagales</taxon>
        <taxon>Chitinophagaceae</taxon>
        <taxon>Flavisolibacter</taxon>
    </lineage>
</organism>
<name>A0A1M5DSP2_9BACT</name>
<dbReference type="GO" id="GO:0046872">
    <property type="term" value="F:metal ion binding"/>
    <property type="evidence" value="ECO:0007669"/>
    <property type="project" value="UniProtKB-KW"/>
</dbReference>
<reference evidence="3 4" key="1">
    <citation type="submission" date="2016-11" db="EMBL/GenBank/DDBJ databases">
        <authorList>
            <person name="Jaros S."/>
            <person name="Januszkiewicz K."/>
            <person name="Wedrychowicz H."/>
        </authorList>
    </citation>
    <scope>NUCLEOTIDE SEQUENCE [LARGE SCALE GENOMIC DNA]</scope>
    <source>
        <strain evidence="3 4">DSM 18119</strain>
    </source>
</reference>
<dbReference type="EMBL" id="FQUU01000016">
    <property type="protein sequence ID" value="SHF69989.1"/>
    <property type="molecule type" value="Genomic_DNA"/>
</dbReference>
<dbReference type="Gene3D" id="2.60.120.10">
    <property type="entry name" value="Jelly Rolls"/>
    <property type="match status" value="1"/>
</dbReference>
<dbReference type="Pfam" id="PF07883">
    <property type="entry name" value="Cupin_2"/>
    <property type="match status" value="1"/>
</dbReference>
<dbReference type="InterPro" id="IPR051610">
    <property type="entry name" value="GPI/OXD"/>
</dbReference>
<dbReference type="OrthoDB" id="9806121at2"/>
<dbReference type="InterPro" id="IPR014710">
    <property type="entry name" value="RmlC-like_jellyroll"/>
</dbReference>
<feature type="domain" description="Cupin type-2" evidence="2">
    <location>
        <begin position="35"/>
        <end position="100"/>
    </location>
</feature>
<accession>A0A1M5DSP2</accession>
<evidence type="ECO:0000313" key="3">
    <source>
        <dbReference type="EMBL" id="SHF69989.1"/>
    </source>
</evidence>
<protein>
    <submittedName>
        <fullName evidence="3">Cupin domain-containing protein</fullName>
    </submittedName>
</protein>
<gene>
    <name evidence="3" type="ORF">SAMN02745131_03320</name>
</gene>
<evidence type="ECO:0000256" key="1">
    <source>
        <dbReference type="ARBA" id="ARBA00022723"/>
    </source>
</evidence>
<dbReference type="RefSeq" id="WP_072836460.1">
    <property type="nucleotide sequence ID" value="NZ_FQUU01000016.1"/>
</dbReference>
<dbReference type="InterPro" id="IPR013096">
    <property type="entry name" value="Cupin_2"/>
</dbReference>
<evidence type="ECO:0000259" key="2">
    <source>
        <dbReference type="Pfam" id="PF07883"/>
    </source>
</evidence>
<keyword evidence="4" id="KW-1185">Reference proteome</keyword>
<dbReference type="PANTHER" id="PTHR35848:SF9">
    <property type="entry name" value="SLL1358 PROTEIN"/>
    <property type="match status" value="1"/>
</dbReference>
<dbReference type="Proteomes" id="UP000184048">
    <property type="component" value="Unassembled WGS sequence"/>
</dbReference>
<sequence length="115" mass="13087">MHAISKYYPLKHYKWGAECDGWNLVDNKNLSIKQERMPPGTLEQLHYHKEAQQFFYILKGTANLLVEGETIELNPGEGIHIEAGKKHCIKNNGSGDVEFLLCSNPSTIMDRINCI</sequence>
<dbReference type="SUPFAM" id="SSF51182">
    <property type="entry name" value="RmlC-like cupins"/>
    <property type="match status" value="1"/>
</dbReference>
<dbReference type="PANTHER" id="PTHR35848">
    <property type="entry name" value="OXALATE-BINDING PROTEIN"/>
    <property type="match status" value="1"/>
</dbReference>
<proteinExistence type="predicted"/>
<evidence type="ECO:0000313" key="4">
    <source>
        <dbReference type="Proteomes" id="UP000184048"/>
    </source>
</evidence>
<dbReference type="STRING" id="1121884.SAMN02745131_03320"/>